<proteinExistence type="predicted"/>
<reference evidence="1" key="1">
    <citation type="submission" date="2014-11" db="EMBL/GenBank/DDBJ databases">
        <authorList>
            <person name="Amaro Gonzalez C."/>
        </authorList>
    </citation>
    <scope>NUCLEOTIDE SEQUENCE</scope>
</reference>
<dbReference type="EMBL" id="GBXM01107030">
    <property type="protein sequence ID" value="JAH01547.1"/>
    <property type="molecule type" value="Transcribed_RNA"/>
</dbReference>
<reference evidence="1" key="2">
    <citation type="journal article" date="2015" name="Fish Shellfish Immunol.">
        <title>Early steps in the European eel (Anguilla anguilla)-Vibrio vulnificus interaction in the gills: Role of the RtxA13 toxin.</title>
        <authorList>
            <person name="Callol A."/>
            <person name="Pajuelo D."/>
            <person name="Ebbesson L."/>
            <person name="Teles M."/>
            <person name="MacKenzie S."/>
            <person name="Amaro C."/>
        </authorList>
    </citation>
    <scope>NUCLEOTIDE SEQUENCE</scope>
</reference>
<name>A0A0E9P971_ANGAN</name>
<organism evidence="1">
    <name type="scientific">Anguilla anguilla</name>
    <name type="common">European freshwater eel</name>
    <name type="synonym">Muraena anguilla</name>
    <dbReference type="NCBI Taxonomy" id="7936"/>
    <lineage>
        <taxon>Eukaryota</taxon>
        <taxon>Metazoa</taxon>
        <taxon>Chordata</taxon>
        <taxon>Craniata</taxon>
        <taxon>Vertebrata</taxon>
        <taxon>Euteleostomi</taxon>
        <taxon>Actinopterygii</taxon>
        <taxon>Neopterygii</taxon>
        <taxon>Teleostei</taxon>
        <taxon>Anguilliformes</taxon>
        <taxon>Anguillidae</taxon>
        <taxon>Anguilla</taxon>
    </lineage>
</organism>
<dbReference type="AlphaFoldDB" id="A0A0E9P971"/>
<sequence>MLHCMMFTSGNSSKIMCIKITGNNCQRFLNVSVESTEHTH</sequence>
<evidence type="ECO:0000313" key="1">
    <source>
        <dbReference type="EMBL" id="JAH00378.1"/>
    </source>
</evidence>
<protein>
    <submittedName>
        <fullName evidence="1">Uncharacterized protein</fullName>
    </submittedName>
</protein>
<accession>A0A0E9P971</accession>
<dbReference type="EMBL" id="GBXM01108199">
    <property type="protein sequence ID" value="JAH00378.1"/>
    <property type="molecule type" value="Transcribed_RNA"/>
</dbReference>